<proteinExistence type="predicted"/>
<keyword evidence="1" id="KW-0472">Membrane</keyword>
<keyword evidence="3" id="KW-1185">Reference proteome</keyword>
<dbReference type="Proteomes" id="UP000265715">
    <property type="component" value="Unassembled WGS sequence"/>
</dbReference>
<keyword evidence="1" id="KW-0812">Transmembrane</keyword>
<accession>A0A399EFN8</accession>
<comment type="caution">
    <text evidence="2">The sequence shown here is derived from an EMBL/GenBank/DDBJ whole genome shotgun (WGS) entry which is preliminary data.</text>
</comment>
<feature type="transmembrane region" description="Helical" evidence="1">
    <location>
        <begin position="6"/>
        <end position="26"/>
    </location>
</feature>
<evidence type="ECO:0000313" key="3">
    <source>
        <dbReference type="Proteomes" id="UP000265715"/>
    </source>
</evidence>
<dbReference type="AlphaFoldDB" id="A0A399EFN8"/>
<organism evidence="2 3">
    <name type="scientific">Calidithermus terrae</name>
    <dbReference type="NCBI Taxonomy" id="1408545"/>
    <lineage>
        <taxon>Bacteria</taxon>
        <taxon>Thermotogati</taxon>
        <taxon>Deinococcota</taxon>
        <taxon>Deinococci</taxon>
        <taxon>Thermales</taxon>
        <taxon>Thermaceae</taxon>
        <taxon>Calidithermus</taxon>
    </lineage>
</organism>
<dbReference type="EMBL" id="QXDL01000140">
    <property type="protein sequence ID" value="RIH81969.1"/>
    <property type="molecule type" value="Genomic_DNA"/>
</dbReference>
<evidence type="ECO:0000256" key="1">
    <source>
        <dbReference type="SAM" id="Phobius"/>
    </source>
</evidence>
<sequence>MSLETWELLSYAVTVIGLPFAIYLFIHEQRKERDNEEQETYQLLSDSYTDFLKLVLENPDLKLRSSGRTEGLTPEQRERMLVLFDILVSLFERAYLLVYEPRMNPQQSRRWNSWEDYMREWCRREDFRDALPGLLSGEDSDFADYIRRLAAEEGAKAAASAKVGKRDGP</sequence>
<evidence type="ECO:0008006" key="4">
    <source>
        <dbReference type="Google" id="ProtNLM"/>
    </source>
</evidence>
<gene>
    <name evidence="2" type="ORF">Mterra_02873</name>
</gene>
<name>A0A399EFN8_9DEIN</name>
<protein>
    <recommendedName>
        <fullName evidence="4">DUF4760 domain-containing protein</fullName>
    </recommendedName>
</protein>
<dbReference type="RefSeq" id="WP_119315853.1">
    <property type="nucleotide sequence ID" value="NZ_QXDL01000140.1"/>
</dbReference>
<reference evidence="2 3" key="1">
    <citation type="submission" date="2018-08" db="EMBL/GenBank/DDBJ databases">
        <title>Meiothermus terrae DSM 26712 genome sequencing project.</title>
        <authorList>
            <person name="Da Costa M.S."/>
            <person name="Albuquerque L."/>
            <person name="Raposo P."/>
            <person name="Froufe H.J.C."/>
            <person name="Barroso C.S."/>
            <person name="Egas C."/>
        </authorList>
    </citation>
    <scope>NUCLEOTIDE SEQUENCE [LARGE SCALE GENOMIC DNA]</scope>
    <source>
        <strain evidence="2 3">DSM 26712</strain>
    </source>
</reference>
<keyword evidence="1" id="KW-1133">Transmembrane helix</keyword>
<dbReference type="OrthoDB" id="8560762at2"/>
<evidence type="ECO:0000313" key="2">
    <source>
        <dbReference type="EMBL" id="RIH81969.1"/>
    </source>
</evidence>